<feature type="transmembrane region" description="Helical" evidence="7">
    <location>
        <begin position="377"/>
        <end position="398"/>
    </location>
</feature>
<evidence type="ECO:0000313" key="9">
    <source>
        <dbReference type="EMBL" id="PWN43086.1"/>
    </source>
</evidence>
<feature type="transmembrane region" description="Helical" evidence="7">
    <location>
        <begin position="419"/>
        <end position="438"/>
    </location>
</feature>
<name>A0A316VZR5_9BASI</name>
<feature type="region of interest" description="Disordered" evidence="6">
    <location>
        <begin position="77"/>
        <end position="99"/>
    </location>
</feature>
<dbReference type="Pfam" id="PF01490">
    <property type="entry name" value="Aa_trans"/>
    <property type="match status" value="1"/>
</dbReference>
<evidence type="ECO:0000256" key="2">
    <source>
        <dbReference type="ARBA" id="ARBA00008066"/>
    </source>
</evidence>
<evidence type="ECO:0000256" key="4">
    <source>
        <dbReference type="ARBA" id="ARBA00022989"/>
    </source>
</evidence>
<proteinExistence type="inferred from homology"/>
<dbReference type="Proteomes" id="UP000245783">
    <property type="component" value="Unassembled WGS sequence"/>
</dbReference>
<dbReference type="InParanoid" id="A0A316VZR5"/>
<dbReference type="GO" id="GO:0016020">
    <property type="term" value="C:membrane"/>
    <property type="evidence" value="ECO:0007669"/>
    <property type="project" value="UniProtKB-SubCell"/>
</dbReference>
<gene>
    <name evidence="9" type="ORF">IE81DRAFT_322803</name>
</gene>
<dbReference type="EMBL" id="KZ819373">
    <property type="protein sequence ID" value="PWN43086.1"/>
    <property type="molecule type" value="Genomic_DNA"/>
</dbReference>
<evidence type="ECO:0000256" key="6">
    <source>
        <dbReference type="SAM" id="MobiDB-lite"/>
    </source>
</evidence>
<organism evidence="9 10">
    <name type="scientific">Ceraceosorus guamensis</name>
    <dbReference type="NCBI Taxonomy" id="1522189"/>
    <lineage>
        <taxon>Eukaryota</taxon>
        <taxon>Fungi</taxon>
        <taxon>Dikarya</taxon>
        <taxon>Basidiomycota</taxon>
        <taxon>Ustilaginomycotina</taxon>
        <taxon>Exobasidiomycetes</taxon>
        <taxon>Ceraceosorales</taxon>
        <taxon>Ceraceosoraceae</taxon>
        <taxon>Ceraceosorus</taxon>
    </lineage>
</organism>
<dbReference type="OrthoDB" id="40134at2759"/>
<comment type="similarity">
    <text evidence="2">Belongs to the amino acid/polyamine transporter 2 family.</text>
</comment>
<dbReference type="InterPro" id="IPR013057">
    <property type="entry name" value="AA_transpt_TM"/>
</dbReference>
<protein>
    <recommendedName>
        <fullName evidence="8">Amino acid transporter transmembrane domain-containing protein</fullName>
    </recommendedName>
</protein>
<evidence type="ECO:0000259" key="8">
    <source>
        <dbReference type="Pfam" id="PF01490"/>
    </source>
</evidence>
<dbReference type="GeneID" id="37035618"/>
<evidence type="ECO:0000256" key="5">
    <source>
        <dbReference type="ARBA" id="ARBA00023136"/>
    </source>
</evidence>
<feature type="compositionally biased region" description="Basic and acidic residues" evidence="6">
    <location>
        <begin position="87"/>
        <end position="99"/>
    </location>
</feature>
<feature type="transmembrane region" description="Helical" evidence="7">
    <location>
        <begin position="453"/>
        <end position="472"/>
    </location>
</feature>
<feature type="transmembrane region" description="Helical" evidence="7">
    <location>
        <begin position="113"/>
        <end position="132"/>
    </location>
</feature>
<keyword evidence="4 7" id="KW-1133">Transmembrane helix</keyword>
<evidence type="ECO:0000256" key="3">
    <source>
        <dbReference type="ARBA" id="ARBA00022692"/>
    </source>
</evidence>
<feature type="transmembrane region" description="Helical" evidence="7">
    <location>
        <begin position="218"/>
        <end position="239"/>
    </location>
</feature>
<feature type="transmembrane region" description="Helical" evidence="7">
    <location>
        <begin position="186"/>
        <end position="206"/>
    </location>
</feature>
<dbReference type="PANTHER" id="PTHR22950">
    <property type="entry name" value="AMINO ACID TRANSPORTER"/>
    <property type="match status" value="1"/>
</dbReference>
<comment type="subcellular location">
    <subcellularLocation>
        <location evidence="1">Membrane</location>
        <topology evidence="1">Multi-pass membrane protein</topology>
    </subcellularLocation>
</comment>
<dbReference type="RefSeq" id="XP_025370246.1">
    <property type="nucleotide sequence ID" value="XM_025513748.1"/>
</dbReference>
<accession>A0A316VZR5</accession>
<feature type="transmembrane region" description="Helical" evidence="7">
    <location>
        <begin position="525"/>
        <end position="547"/>
    </location>
</feature>
<dbReference type="PANTHER" id="PTHR22950:SF479">
    <property type="entry name" value="AMINO ACID TRANSPORTER (EUROFUNG)-RELATED"/>
    <property type="match status" value="1"/>
</dbReference>
<feature type="transmembrane region" description="Helical" evidence="7">
    <location>
        <begin position="298"/>
        <end position="323"/>
    </location>
</feature>
<feature type="transmembrane region" description="Helical" evidence="7">
    <location>
        <begin position="138"/>
        <end position="162"/>
    </location>
</feature>
<evidence type="ECO:0000256" key="7">
    <source>
        <dbReference type="SAM" id="Phobius"/>
    </source>
</evidence>
<dbReference type="GO" id="GO:0015179">
    <property type="term" value="F:L-amino acid transmembrane transporter activity"/>
    <property type="evidence" value="ECO:0007669"/>
    <property type="project" value="TreeGrafter"/>
</dbReference>
<keyword evidence="5 7" id="KW-0472">Membrane</keyword>
<evidence type="ECO:0000256" key="1">
    <source>
        <dbReference type="ARBA" id="ARBA00004141"/>
    </source>
</evidence>
<sequence length="573" mass="62042">MSAKDHSPGQPLVNAADSKDAKSDGFQVESGEMVGSEKSSAARAPLSGITRYFTGPELEARKARYREADMLSDEIETDATAAGGEGGAEKAKQSALNKRETSGLKRDMGWKGCAWNITAYSIALGVLSLPNVAATVGIVPYIFLILIFAYLTWFTGISYWHLQQRYPGIHSLEDAGHLLFGRPGRVIFGTLQYLFSICLAGNHVLLGAKAFSRLGWHAPETCAIALYFTFTVISFLFTLPRSYKLFSYLAVVSVCCITIVIIITMIAANISGPVNQPVGSPEPGIRAFGSLLDPPPTFLQGMLGVSNLFVSFGASPTYLPVMAEMHNPKRDFPRALAFLAIFQVVVYLLVGGVVERGLGQYVESPSLASLSPVMSKIGYGIGLPTILLAGCASGQVAAKHIYVKLGRTQPSLFRTKARGWSVWIFVNVINWILAWILAECIPFFSSFLGVESSAFWTAFLAFGAAFMLFCAYDDKLRVGGKAQVSGDMDLTAYRDEVLIASTEEEARTQHSTLLRWACTIPSRPASAWTFALIVWLITSLVCITGMWGAALSIRDSYAQGVVGRPFSCAITDA</sequence>
<keyword evidence="10" id="KW-1185">Reference proteome</keyword>
<feature type="domain" description="Amino acid transporter transmembrane" evidence="8">
    <location>
        <begin position="109"/>
        <end position="455"/>
    </location>
</feature>
<feature type="transmembrane region" description="Helical" evidence="7">
    <location>
        <begin position="335"/>
        <end position="354"/>
    </location>
</feature>
<feature type="transmembrane region" description="Helical" evidence="7">
    <location>
        <begin position="246"/>
        <end position="268"/>
    </location>
</feature>
<feature type="region of interest" description="Disordered" evidence="6">
    <location>
        <begin position="1"/>
        <end position="43"/>
    </location>
</feature>
<dbReference type="AlphaFoldDB" id="A0A316VZR5"/>
<dbReference type="STRING" id="1522189.A0A316VZR5"/>
<dbReference type="Gene3D" id="1.20.1740.10">
    <property type="entry name" value="Amino acid/polyamine transporter I"/>
    <property type="match status" value="1"/>
</dbReference>
<reference evidence="9 10" key="1">
    <citation type="journal article" date="2018" name="Mol. Biol. Evol.">
        <title>Broad Genomic Sampling Reveals a Smut Pathogenic Ancestry of the Fungal Clade Ustilaginomycotina.</title>
        <authorList>
            <person name="Kijpornyongpan T."/>
            <person name="Mondo S.J."/>
            <person name="Barry K."/>
            <person name="Sandor L."/>
            <person name="Lee J."/>
            <person name="Lipzen A."/>
            <person name="Pangilinan J."/>
            <person name="LaButti K."/>
            <person name="Hainaut M."/>
            <person name="Henrissat B."/>
            <person name="Grigoriev I.V."/>
            <person name="Spatafora J.W."/>
            <person name="Aime M.C."/>
        </authorList>
    </citation>
    <scope>NUCLEOTIDE SEQUENCE [LARGE SCALE GENOMIC DNA]</scope>
    <source>
        <strain evidence="9 10">MCA 4658</strain>
    </source>
</reference>
<keyword evidence="3 7" id="KW-0812">Transmembrane</keyword>
<evidence type="ECO:0000313" key="10">
    <source>
        <dbReference type="Proteomes" id="UP000245783"/>
    </source>
</evidence>